<keyword evidence="6" id="KW-0812">Transmembrane</keyword>
<evidence type="ECO:0000259" key="12">
    <source>
        <dbReference type="Pfam" id="PF21687"/>
    </source>
</evidence>
<keyword evidence="4 10" id="KW-1003">Cell membrane</keyword>
<comment type="similarity">
    <text evidence="2 10">Belongs to the GSP K family.</text>
</comment>
<comment type="caution">
    <text evidence="13">The sequence shown here is derived from an EMBL/GenBank/DDBJ whole genome shotgun (WGS) entry which is preliminary data.</text>
</comment>
<keyword evidence="7" id="KW-0653">Protein transport</keyword>
<evidence type="ECO:0000256" key="8">
    <source>
        <dbReference type="ARBA" id="ARBA00022989"/>
    </source>
</evidence>
<dbReference type="PANTHER" id="PTHR38831">
    <property type="entry name" value="TYPE II SECRETION SYSTEM PROTEIN K"/>
    <property type="match status" value="1"/>
</dbReference>
<keyword evidence="8" id="KW-1133">Transmembrane helix</keyword>
<keyword evidence="3 10" id="KW-0813">Transport</keyword>
<dbReference type="PANTHER" id="PTHR38831:SF1">
    <property type="entry name" value="TYPE II SECRETION SYSTEM PROTEIN K-RELATED"/>
    <property type="match status" value="1"/>
</dbReference>
<feature type="domain" description="T2SS protein K second SAM-like" evidence="11">
    <location>
        <begin position="218"/>
        <end position="277"/>
    </location>
</feature>
<gene>
    <name evidence="13" type="primary">gspK</name>
    <name evidence="13" type="ORF">LPW39_19950</name>
</gene>
<protein>
    <recommendedName>
        <fullName evidence="10">Type II secretion system protein K</fullName>
    </recommendedName>
</protein>
<proteinExistence type="inferred from homology"/>
<dbReference type="InterPro" id="IPR005628">
    <property type="entry name" value="GspK"/>
</dbReference>
<organism evidence="13 14">
    <name type="scientific">Comamonas koreensis</name>
    <dbReference type="NCBI Taxonomy" id="160825"/>
    <lineage>
        <taxon>Bacteria</taxon>
        <taxon>Pseudomonadati</taxon>
        <taxon>Pseudomonadota</taxon>
        <taxon>Betaproteobacteria</taxon>
        <taxon>Burkholderiales</taxon>
        <taxon>Comamonadaceae</taxon>
        <taxon>Comamonas</taxon>
    </lineage>
</organism>
<dbReference type="InterPro" id="IPR038072">
    <property type="entry name" value="GspK_central_sf"/>
</dbReference>
<dbReference type="InterPro" id="IPR010994">
    <property type="entry name" value="RuvA_2-like"/>
</dbReference>
<dbReference type="InterPro" id="IPR049179">
    <property type="entry name" value="T2SSK_SAM-like_2nd"/>
</dbReference>
<evidence type="ECO:0000256" key="5">
    <source>
        <dbReference type="ARBA" id="ARBA00022519"/>
    </source>
</evidence>
<keyword evidence="14" id="KW-1185">Reference proteome</keyword>
<dbReference type="AlphaFoldDB" id="A0AAW4Y381"/>
<dbReference type="NCBIfam" id="NF037980">
    <property type="entry name" value="T2SS_GspK"/>
    <property type="match status" value="1"/>
</dbReference>
<dbReference type="InterPro" id="IPR049031">
    <property type="entry name" value="T2SSK_SAM-like_1st"/>
</dbReference>
<evidence type="ECO:0000256" key="10">
    <source>
        <dbReference type="PIRNR" id="PIRNR002786"/>
    </source>
</evidence>
<evidence type="ECO:0000256" key="2">
    <source>
        <dbReference type="ARBA" id="ARBA00007246"/>
    </source>
</evidence>
<evidence type="ECO:0000256" key="6">
    <source>
        <dbReference type="ARBA" id="ARBA00022692"/>
    </source>
</evidence>
<keyword evidence="5 10" id="KW-0997">Cell inner membrane</keyword>
<dbReference type="Pfam" id="PF21687">
    <property type="entry name" value="T2SSK_1st"/>
    <property type="match status" value="1"/>
</dbReference>
<evidence type="ECO:0000259" key="11">
    <source>
        <dbReference type="Pfam" id="PF03934"/>
    </source>
</evidence>
<evidence type="ECO:0000313" key="13">
    <source>
        <dbReference type="EMBL" id="MCD2167399.1"/>
    </source>
</evidence>
<dbReference type="PIRSF" id="PIRSF002786">
    <property type="entry name" value="XcpX"/>
    <property type="match status" value="1"/>
</dbReference>
<dbReference type="GO" id="GO:0009306">
    <property type="term" value="P:protein secretion"/>
    <property type="evidence" value="ECO:0007669"/>
    <property type="project" value="InterPro"/>
</dbReference>
<evidence type="ECO:0000256" key="7">
    <source>
        <dbReference type="ARBA" id="ARBA00022927"/>
    </source>
</evidence>
<comment type="subcellular location">
    <subcellularLocation>
        <location evidence="1 10">Cell inner membrane</location>
    </subcellularLocation>
</comment>
<dbReference type="Proteomes" id="UP001199260">
    <property type="component" value="Unassembled WGS sequence"/>
</dbReference>
<feature type="domain" description="T2SS protein K first SAM-like" evidence="12">
    <location>
        <begin position="127"/>
        <end position="214"/>
    </location>
</feature>
<dbReference type="InterPro" id="IPR045584">
    <property type="entry name" value="Pilin-like"/>
</dbReference>
<reference evidence="13 14" key="1">
    <citation type="submission" date="2021-11" db="EMBL/GenBank/DDBJ databases">
        <title>Genome sequence.</title>
        <authorList>
            <person name="Sun Q."/>
        </authorList>
    </citation>
    <scope>NUCLEOTIDE SEQUENCE [LARGE SCALE GENOMIC DNA]</scope>
    <source>
        <strain evidence="13 14">KCTC 12005</strain>
    </source>
</reference>
<dbReference type="GO" id="GO:0005886">
    <property type="term" value="C:plasma membrane"/>
    <property type="evidence" value="ECO:0007669"/>
    <property type="project" value="UniProtKB-SubCell"/>
</dbReference>
<evidence type="ECO:0000256" key="4">
    <source>
        <dbReference type="ARBA" id="ARBA00022475"/>
    </source>
</evidence>
<evidence type="ECO:0000256" key="1">
    <source>
        <dbReference type="ARBA" id="ARBA00004533"/>
    </source>
</evidence>
<dbReference type="Gene3D" id="3.30.1300.30">
    <property type="entry name" value="GSPII I/J protein-like"/>
    <property type="match status" value="1"/>
</dbReference>
<dbReference type="SUPFAM" id="SSF47781">
    <property type="entry name" value="RuvA domain 2-like"/>
    <property type="match status" value="1"/>
</dbReference>
<evidence type="ECO:0000256" key="9">
    <source>
        <dbReference type="ARBA" id="ARBA00023136"/>
    </source>
</evidence>
<dbReference type="SUPFAM" id="SSF158544">
    <property type="entry name" value="GspK insert domain-like"/>
    <property type="match status" value="1"/>
</dbReference>
<dbReference type="EMBL" id="JAJNCT010000028">
    <property type="protein sequence ID" value="MCD2167399.1"/>
    <property type="molecule type" value="Genomic_DNA"/>
</dbReference>
<sequence>MKPLRLPRRSQRGAALLAAMLTVTLVATIAASAVWQQWRNLEVEGAERTRVQAAWLLLGGLDFSRQVLRQDARVGGPDSLSEPWSVPLAEARLSTFLQASNNQSNADDSSIDAAQAFLSGAIVDAQARLNIRNLVANNQINTVALRQFQRLFERLGLPGAELTVLSQQALAALRSEGKAANAPLLPRTYKELAWWGLSPSTLTQLEPYVVLLPQESRVNVNTASATVIWAAVEGLDFATAQQITQMRLNKAFESTSELQQRFSSNTALTNANALLDVKSVYFEVWARLRFDELVVQEKSLVYRQGLNVTTVVRERGAALATSLMGDGSGNPVAAR</sequence>
<name>A0AAW4Y381_9BURK</name>
<dbReference type="RefSeq" id="WP_230779128.1">
    <property type="nucleotide sequence ID" value="NZ_JAJNCT010000028.1"/>
</dbReference>
<dbReference type="SUPFAM" id="SSF54523">
    <property type="entry name" value="Pili subunits"/>
    <property type="match status" value="1"/>
</dbReference>
<evidence type="ECO:0000313" key="14">
    <source>
        <dbReference type="Proteomes" id="UP001199260"/>
    </source>
</evidence>
<dbReference type="Pfam" id="PF03934">
    <property type="entry name" value="T2SSK"/>
    <property type="match status" value="1"/>
</dbReference>
<keyword evidence="9 10" id="KW-0472">Membrane</keyword>
<accession>A0AAW4Y381</accession>
<evidence type="ECO:0000256" key="3">
    <source>
        <dbReference type="ARBA" id="ARBA00022448"/>
    </source>
</evidence>